<reference evidence="3" key="1">
    <citation type="submission" date="2020-04" db="EMBL/GenBank/DDBJ databases">
        <title>Deep metagenomics examines the oral microbiome during advanced dental caries in children, revealing novel taxa and co-occurrences with host molecules.</title>
        <authorList>
            <person name="Baker J.L."/>
            <person name="Morton J.T."/>
            <person name="Dinis M."/>
            <person name="Alvarez R."/>
            <person name="Tran N.C."/>
            <person name="Knight R."/>
            <person name="Edlund A."/>
        </authorList>
    </citation>
    <scope>NUCLEOTIDE SEQUENCE</scope>
    <source>
        <strain evidence="3">JCVI_32_bin.50</strain>
    </source>
</reference>
<feature type="region of interest" description="Disordered" evidence="1">
    <location>
        <begin position="291"/>
        <end position="347"/>
    </location>
</feature>
<gene>
    <name evidence="3" type="ORF">HXN55_00215</name>
</gene>
<proteinExistence type="predicted"/>
<sequence length="347" mass="40197">MKKLVLFSVMAFALPTILLAQDDVYFTPSKESIREYKAAKVARRDAYYSGINKSDSEYNRRVSLDKVYRKIGKDSLGNDIVQVKDQNGTCQVDTVYQFDRYFEDADNDFTYSRRMGRFDDFYGYYDPWYYGYSGFGFRASFGYWDPWYMSYYDPWYYGYYDPWWYYGYRSRWYDPWGYGYYGWGYPYYYYGYARPGFGYSYPSGHTGTANHWSGRGGRFGNNNSVYYGQMNSVGPTRSFGSMNARSGQFGRSDGRVVIERDNSLYNRGSNFGNSSRNSRFESTIRRDSYNRDNSFNVERNRPRTYESRPSNTFNGGNFGGSRSGGGTFGGGSFGSSRSGGGSFGGHR</sequence>
<dbReference type="AlphaFoldDB" id="A0A9D5WT38"/>
<dbReference type="EMBL" id="JABZTM010000001">
    <property type="protein sequence ID" value="MBF1445800.1"/>
    <property type="molecule type" value="Genomic_DNA"/>
</dbReference>
<dbReference type="Proteomes" id="UP000787419">
    <property type="component" value="Unassembled WGS sequence"/>
</dbReference>
<feature type="compositionally biased region" description="Gly residues" evidence="1">
    <location>
        <begin position="316"/>
        <end position="347"/>
    </location>
</feature>
<evidence type="ECO:0000256" key="2">
    <source>
        <dbReference type="SAM" id="SignalP"/>
    </source>
</evidence>
<organism evidence="3 4">
    <name type="scientific">Prevotella nigrescens</name>
    <dbReference type="NCBI Taxonomy" id="28133"/>
    <lineage>
        <taxon>Bacteria</taxon>
        <taxon>Pseudomonadati</taxon>
        <taxon>Bacteroidota</taxon>
        <taxon>Bacteroidia</taxon>
        <taxon>Bacteroidales</taxon>
        <taxon>Prevotellaceae</taxon>
        <taxon>Prevotella</taxon>
    </lineage>
</organism>
<evidence type="ECO:0000313" key="3">
    <source>
        <dbReference type="EMBL" id="MBF1445800.1"/>
    </source>
</evidence>
<dbReference type="RefSeq" id="WP_278488625.1">
    <property type="nucleotide sequence ID" value="NZ_JABZTM010000001.1"/>
</dbReference>
<protein>
    <submittedName>
        <fullName evidence="3">Uncharacterized protein</fullName>
    </submittedName>
</protein>
<accession>A0A9D5WT38</accession>
<keyword evidence="2" id="KW-0732">Signal</keyword>
<feature type="chain" id="PRO_5039000523" evidence="2">
    <location>
        <begin position="21"/>
        <end position="347"/>
    </location>
</feature>
<comment type="caution">
    <text evidence="3">The sequence shown here is derived from an EMBL/GenBank/DDBJ whole genome shotgun (WGS) entry which is preliminary data.</text>
</comment>
<name>A0A9D5WT38_9BACT</name>
<evidence type="ECO:0000313" key="4">
    <source>
        <dbReference type="Proteomes" id="UP000787419"/>
    </source>
</evidence>
<feature type="signal peptide" evidence="2">
    <location>
        <begin position="1"/>
        <end position="20"/>
    </location>
</feature>
<evidence type="ECO:0000256" key="1">
    <source>
        <dbReference type="SAM" id="MobiDB-lite"/>
    </source>
</evidence>